<dbReference type="InterPro" id="IPR011518">
    <property type="entry name" value="Transposase_36"/>
</dbReference>
<accession>A0A2W4VR88</accession>
<reference evidence="2" key="1">
    <citation type="submission" date="2018-04" db="EMBL/GenBank/DDBJ databases">
        <authorList>
            <person name="Cornet L."/>
        </authorList>
    </citation>
    <scope>NUCLEOTIDE SEQUENCE [LARGE SCALE GENOMIC DNA]</scope>
</reference>
<comment type="caution">
    <text evidence="1">The sequence shown here is derived from an EMBL/GenBank/DDBJ whole genome shotgun (WGS) entry which is preliminary data.</text>
</comment>
<sequence>MNILGHTYTQAPLEVHDHDWASLATGKAMPHGLYDLTENTGHV</sequence>
<evidence type="ECO:0000313" key="2">
    <source>
        <dbReference type="Proteomes" id="UP000249081"/>
    </source>
</evidence>
<organism evidence="1 2">
    <name type="scientific">Shackletoniella antarctica</name>
    <dbReference type="NCBI Taxonomy" id="268115"/>
    <lineage>
        <taxon>Bacteria</taxon>
        <taxon>Bacillati</taxon>
        <taxon>Cyanobacteriota</taxon>
        <taxon>Cyanophyceae</taxon>
        <taxon>Oculatellales</taxon>
        <taxon>Oculatellaceae</taxon>
        <taxon>Shackletoniella</taxon>
    </lineage>
</organism>
<dbReference type="AlphaFoldDB" id="A0A2W4VR88"/>
<dbReference type="EMBL" id="QBMN01000188">
    <property type="protein sequence ID" value="PZO35012.1"/>
    <property type="molecule type" value="Genomic_DNA"/>
</dbReference>
<reference evidence="1 2" key="2">
    <citation type="submission" date="2018-06" db="EMBL/GenBank/DDBJ databases">
        <title>Metagenomic assembly of (sub)arctic Cyanobacteria and their associated microbiome from non-axenic cultures.</title>
        <authorList>
            <person name="Baurain D."/>
        </authorList>
    </citation>
    <scope>NUCLEOTIDE SEQUENCE [LARGE SCALE GENOMIC DNA]</scope>
    <source>
        <strain evidence="1">ULC041bin1</strain>
    </source>
</reference>
<dbReference type="Pfam" id="PF07592">
    <property type="entry name" value="DDE_Tnp_ISAZ013"/>
    <property type="match status" value="1"/>
</dbReference>
<dbReference type="Proteomes" id="UP000249081">
    <property type="component" value="Unassembled WGS sequence"/>
</dbReference>
<gene>
    <name evidence="1" type="ORF">DCF17_19620</name>
</gene>
<evidence type="ECO:0000313" key="1">
    <source>
        <dbReference type="EMBL" id="PZO35012.1"/>
    </source>
</evidence>
<protein>
    <submittedName>
        <fullName evidence="1">Uncharacterized protein</fullName>
    </submittedName>
</protein>
<proteinExistence type="predicted"/>
<name>A0A2W4VR88_9CYAN</name>